<dbReference type="PROSITE" id="PS50949">
    <property type="entry name" value="HTH_GNTR"/>
    <property type="match status" value="1"/>
</dbReference>
<sequence>MKQERSGEASKVIGRKVLRPRQQVEETIREAILSNELQPGEMLPPEAELARQFNVSRTTLREALRTLTSQHLITKVPGARGGNFVQSVDYRSLGAVMSESVENLLALGTVEFDEVADARQLLEVPSVQLAAVNRGEEELKGLQEIVERQKTASVDDPEIPELDRAFHTLIARASGNRVLASFVEALHHATEPVHYLELSPEVGRETVLQHQRILRAIEQQDPAAGEEAIVEHLTYLRKHITTHQAAERDGASPTP</sequence>
<dbReference type="SMART" id="SM00345">
    <property type="entry name" value="HTH_GNTR"/>
    <property type="match status" value="1"/>
</dbReference>
<accession>A0A5M3X747</accession>
<dbReference type="SUPFAM" id="SSF46785">
    <property type="entry name" value="Winged helix' DNA-binding domain"/>
    <property type="match status" value="1"/>
</dbReference>
<dbReference type="Pfam" id="PF07729">
    <property type="entry name" value="FCD"/>
    <property type="match status" value="1"/>
</dbReference>
<evidence type="ECO:0000313" key="6">
    <source>
        <dbReference type="Proteomes" id="UP000377595"/>
    </source>
</evidence>
<protein>
    <submittedName>
        <fullName evidence="5">GntR family transcriptional regulator</fullName>
    </submittedName>
</protein>
<dbReference type="Gene3D" id="1.10.10.10">
    <property type="entry name" value="Winged helix-like DNA-binding domain superfamily/Winged helix DNA-binding domain"/>
    <property type="match status" value="1"/>
</dbReference>
<dbReference type="GO" id="GO:0003700">
    <property type="term" value="F:DNA-binding transcription factor activity"/>
    <property type="evidence" value="ECO:0007669"/>
    <property type="project" value="InterPro"/>
</dbReference>
<keyword evidence="6" id="KW-1185">Reference proteome</keyword>
<dbReference type="SUPFAM" id="SSF48008">
    <property type="entry name" value="GntR ligand-binding domain-like"/>
    <property type="match status" value="1"/>
</dbReference>
<dbReference type="InterPro" id="IPR008920">
    <property type="entry name" value="TF_FadR/GntR_C"/>
</dbReference>
<dbReference type="InterPro" id="IPR000524">
    <property type="entry name" value="Tscrpt_reg_HTH_GntR"/>
</dbReference>
<evidence type="ECO:0000256" key="1">
    <source>
        <dbReference type="ARBA" id="ARBA00023015"/>
    </source>
</evidence>
<dbReference type="CDD" id="cd07377">
    <property type="entry name" value="WHTH_GntR"/>
    <property type="match status" value="1"/>
</dbReference>
<keyword evidence="2" id="KW-0238">DNA-binding</keyword>
<dbReference type="EMBL" id="BLAF01000004">
    <property type="protein sequence ID" value="GES17507.1"/>
    <property type="molecule type" value="Genomic_DNA"/>
</dbReference>
<reference evidence="5 6" key="1">
    <citation type="submission" date="2019-10" db="EMBL/GenBank/DDBJ databases">
        <title>Whole genome shotgun sequence of Acrocarpospora pleiomorpha NBRC 16267.</title>
        <authorList>
            <person name="Ichikawa N."/>
            <person name="Kimura A."/>
            <person name="Kitahashi Y."/>
            <person name="Komaki H."/>
            <person name="Oguchi A."/>
        </authorList>
    </citation>
    <scope>NUCLEOTIDE SEQUENCE [LARGE SCALE GENOMIC DNA]</scope>
    <source>
        <strain evidence="5 6">NBRC 16267</strain>
    </source>
</reference>
<evidence type="ECO:0000259" key="4">
    <source>
        <dbReference type="PROSITE" id="PS50949"/>
    </source>
</evidence>
<evidence type="ECO:0000313" key="5">
    <source>
        <dbReference type="EMBL" id="GES17507.1"/>
    </source>
</evidence>
<dbReference type="Proteomes" id="UP000377595">
    <property type="component" value="Unassembled WGS sequence"/>
</dbReference>
<dbReference type="InterPro" id="IPR036388">
    <property type="entry name" value="WH-like_DNA-bd_sf"/>
</dbReference>
<dbReference type="SMART" id="SM00895">
    <property type="entry name" value="FCD"/>
    <property type="match status" value="1"/>
</dbReference>
<dbReference type="GO" id="GO:0003677">
    <property type="term" value="F:DNA binding"/>
    <property type="evidence" value="ECO:0007669"/>
    <property type="project" value="UniProtKB-KW"/>
</dbReference>
<evidence type="ECO:0000256" key="2">
    <source>
        <dbReference type="ARBA" id="ARBA00023125"/>
    </source>
</evidence>
<dbReference type="InterPro" id="IPR036390">
    <property type="entry name" value="WH_DNA-bd_sf"/>
</dbReference>
<evidence type="ECO:0000256" key="3">
    <source>
        <dbReference type="ARBA" id="ARBA00023163"/>
    </source>
</evidence>
<comment type="caution">
    <text evidence="5">The sequence shown here is derived from an EMBL/GenBank/DDBJ whole genome shotgun (WGS) entry which is preliminary data.</text>
</comment>
<dbReference type="InterPro" id="IPR011711">
    <property type="entry name" value="GntR_C"/>
</dbReference>
<keyword evidence="1" id="KW-0805">Transcription regulation</keyword>
<proteinExistence type="predicted"/>
<name>A0A5M3X747_9ACTN</name>
<dbReference type="RefSeq" id="WP_155342665.1">
    <property type="nucleotide sequence ID" value="NZ_BAAAHM010000001.1"/>
</dbReference>
<dbReference type="Gene3D" id="1.20.120.530">
    <property type="entry name" value="GntR ligand-binding domain-like"/>
    <property type="match status" value="1"/>
</dbReference>
<gene>
    <name evidence="5" type="ORF">Aple_004020</name>
</gene>
<organism evidence="5 6">
    <name type="scientific">Acrocarpospora pleiomorpha</name>
    <dbReference type="NCBI Taxonomy" id="90975"/>
    <lineage>
        <taxon>Bacteria</taxon>
        <taxon>Bacillati</taxon>
        <taxon>Actinomycetota</taxon>
        <taxon>Actinomycetes</taxon>
        <taxon>Streptosporangiales</taxon>
        <taxon>Streptosporangiaceae</taxon>
        <taxon>Acrocarpospora</taxon>
    </lineage>
</organism>
<dbReference type="AlphaFoldDB" id="A0A5M3X747"/>
<dbReference type="OrthoDB" id="4535513at2"/>
<feature type="domain" description="HTH gntR-type" evidence="4">
    <location>
        <begin position="18"/>
        <end position="88"/>
    </location>
</feature>
<dbReference type="PANTHER" id="PTHR43537">
    <property type="entry name" value="TRANSCRIPTIONAL REGULATOR, GNTR FAMILY"/>
    <property type="match status" value="1"/>
</dbReference>
<keyword evidence="3" id="KW-0804">Transcription</keyword>
<dbReference type="PRINTS" id="PR00035">
    <property type="entry name" value="HTHGNTR"/>
</dbReference>
<dbReference type="PANTHER" id="PTHR43537:SF5">
    <property type="entry name" value="UXU OPERON TRANSCRIPTIONAL REGULATOR"/>
    <property type="match status" value="1"/>
</dbReference>
<dbReference type="Pfam" id="PF00392">
    <property type="entry name" value="GntR"/>
    <property type="match status" value="1"/>
</dbReference>